<comment type="caution">
    <text evidence="2">The sequence shown here is derived from an EMBL/GenBank/DDBJ whole genome shotgun (WGS) entry which is preliminary data.</text>
</comment>
<keyword evidence="1" id="KW-0812">Transmembrane</keyword>
<dbReference type="EMBL" id="SNRY01010707">
    <property type="protein sequence ID" value="KAA6305429.1"/>
    <property type="molecule type" value="Genomic_DNA"/>
</dbReference>
<gene>
    <name evidence="2" type="ORF">EZS27_042918</name>
</gene>
<organism evidence="2">
    <name type="scientific">termite gut metagenome</name>
    <dbReference type="NCBI Taxonomy" id="433724"/>
    <lineage>
        <taxon>unclassified sequences</taxon>
        <taxon>metagenomes</taxon>
        <taxon>organismal metagenomes</taxon>
    </lineage>
</organism>
<dbReference type="AlphaFoldDB" id="A0A5J4PAK0"/>
<sequence length="76" mass="8682">MDKKKFYTQDEAKDILIGKVGTPQHNNYERDLTMFLIDLTVNCIFWTILAYIHGLAVIVADEPTNPNSLTIKTLNL</sequence>
<feature type="transmembrane region" description="Helical" evidence="1">
    <location>
        <begin position="35"/>
        <end position="60"/>
    </location>
</feature>
<accession>A0A5J4PAK0</accession>
<name>A0A5J4PAK0_9ZZZZ</name>
<protein>
    <submittedName>
        <fullName evidence="2">Uncharacterized protein</fullName>
    </submittedName>
</protein>
<keyword evidence="1" id="KW-0472">Membrane</keyword>
<reference evidence="2" key="1">
    <citation type="submission" date="2019-03" db="EMBL/GenBank/DDBJ databases">
        <title>Single cell metagenomics reveals metabolic interactions within the superorganism composed of flagellate Streblomastix strix and complex community of Bacteroidetes bacteria on its surface.</title>
        <authorList>
            <person name="Treitli S.C."/>
            <person name="Kolisko M."/>
            <person name="Husnik F."/>
            <person name="Keeling P."/>
            <person name="Hampl V."/>
        </authorList>
    </citation>
    <scope>NUCLEOTIDE SEQUENCE</scope>
    <source>
        <strain evidence="2">STM</strain>
    </source>
</reference>
<evidence type="ECO:0000256" key="1">
    <source>
        <dbReference type="SAM" id="Phobius"/>
    </source>
</evidence>
<proteinExistence type="predicted"/>
<evidence type="ECO:0000313" key="2">
    <source>
        <dbReference type="EMBL" id="KAA6305429.1"/>
    </source>
</evidence>
<keyword evidence="1" id="KW-1133">Transmembrane helix</keyword>